<sequence length="428" mass="47474">MASLIYGSKRDLFTVNVCEATPPSTKYNIPSTFEKVNVLGKDSKVFGTTTRDEYGSYLALNNVSHLDPTSSSYTITHDNKGIKTFEPILHLSKTDPASDKKIYGISKQAKLTNMSKTERWEKEKKVKDKIGPGLYFKDRGVPMPSKPRALSYTFQKKVREGLGKGHLKVPGPGEYSPQINSKGTKAIGLNRIPASLGIEEFLKNKKGYRPRGFGVVPRFDERKEKRITISDSYMKKLHKAEEKAARADLAEKIRTTSTSHGTFGTSPQFSLFDTKSLGPGPGAYSPKKPPIKVSGNIKLGHKMPVPGGRGVEGEAVGDDDSFQTQGELIGMALIEDTGDYGVDFKMKVYRKCIDEAVKKGEIETKFDINEEVDDDDASCASAFKSMNDKLFFGRTPDFNQFVSHIPMAMGDLNKKKKKKSKKRNSKKD</sequence>
<evidence type="ECO:0000313" key="3">
    <source>
        <dbReference type="Proteomes" id="UP001165122"/>
    </source>
</evidence>
<dbReference type="AlphaFoldDB" id="A0A9W7CAU6"/>
<gene>
    <name evidence="2" type="ORF">TrLO_g11812</name>
</gene>
<feature type="region of interest" description="Disordered" evidence="1">
    <location>
        <begin position="409"/>
        <end position="428"/>
    </location>
</feature>
<dbReference type="OrthoDB" id="196979at2759"/>
<name>A0A9W7CAU6_9STRA</name>
<organism evidence="2 3">
    <name type="scientific">Triparma laevis f. longispina</name>
    <dbReference type="NCBI Taxonomy" id="1714387"/>
    <lineage>
        <taxon>Eukaryota</taxon>
        <taxon>Sar</taxon>
        <taxon>Stramenopiles</taxon>
        <taxon>Ochrophyta</taxon>
        <taxon>Bolidophyceae</taxon>
        <taxon>Parmales</taxon>
        <taxon>Triparmaceae</taxon>
        <taxon>Triparma</taxon>
    </lineage>
</organism>
<evidence type="ECO:0000313" key="2">
    <source>
        <dbReference type="EMBL" id="GMI06497.1"/>
    </source>
</evidence>
<feature type="compositionally biased region" description="Basic residues" evidence="1">
    <location>
        <begin position="414"/>
        <end position="428"/>
    </location>
</feature>
<proteinExistence type="predicted"/>
<reference evidence="3" key="1">
    <citation type="journal article" date="2023" name="Commun. Biol.">
        <title>Genome analysis of Parmales, the sister group of diatoms, reveals the evolutionary specialization of diatoms from phago-mixotrophs to photoautotrophs.</title>
        <authorList>
            <person name="Ban H."/>
            <person name="Sato S."/>
            <person name="Yoshikawa S."/>
            <person name="Yamada K."/>
            <person name="Nakamura Y."/>
            <person name="Ichinomiya M."/>
            <person name="Sato N."/>
            <person name="Blanc-Mathieu R."/>
            <person name="Endo H."/>
            <person name="Kuwata A."/>
            <person name="Ogata H."/>
        </authorList>
    </citation>
    <scope>NUCLEOTIDE SEQUENCE [LARGE SCALE GENOMIC DNA]</scope>
    <source>
        <strain evidence="3">NIES 3700</strain>
    </source>
</reference>
<accession>A0A9W7CAU6</accession>
<protein>
    <submittedName>
        <fullName evidence="2">Uncharacterized protein</fullName>
    </submittedName>
</protein>
<evidence type="ECO:0000256" key="1">
    <source>
        <dbReference type="SAM" id="MobiDB-lite"/>
    </source>
</evidence>
<keyword evidence="3" id="KW-1185">Reference proteome</keyword>
<dbReference type="Proteomes" id="UP001165122">
    <property type="component" value="Unassembled WGS sequence"/>
</dbReference>
<dbReference type="EMBL" id="BRXW01000100">
    <property type="protein sequence ID" value="GMI06497.1"/>
    <property type="molecule type" value="Genomic_DNA"/>
</dbReference>
<comment type="caution">
    <text evidence="2">The sequence shown here is derived from an EMBL/GenBank/DDBJ whole genome shotgun (WGS) entry which is preliminary data.</text>
</comment>